<dbReference type="Proteomes" id="UP001209682">
    <property type="component" value="Unassembled WGS sequence"/>
</dbReference>
<evidence type="ECO:0000313" key="2">
    <source>
        <dbReference type="EMBL" id="MCW8041049.1"/>
    </source>
</evidence>
<comment type="caution">
    <text evidence="2">The sequence shown here is derived from an EMBL/GenBank/DDBJ whole genome shotgun (WGS) entry which is preliminary data.</text>
</comment>
<keyword evidence="1" id="KW-1133">Transmembrane helix</keyword>
<organism evidence="2 3">
    <name type="scientific">Acinetobacter entericus</name>
    <dbReference type="NCBI Taxonomy" id="2989714"/>
    <lineage>
        <taxon>Bacteria</taxon>
        <taxon>Pseudomonadati</taxon>
        <taxon>Pseudomonadota</taxon>
        <taxon>Gammaproteobacteria</taxon>
        <taxon>Moraxellales</taxon>
        <taxon>Moraxellaceae</taxon>
        <taxon>Acinetobacter</taxon>
    </lineage>
</organism>
<name>A0ABT3NNA7_9GAMM</name>
<accession>A0ABT3NNA7</accession>
<evidence type="ECO:0000313" key="3">
    <source>
        <dbReference type="Proteomes" id="UP001209682"/>
    </source>
</evidence>
<feature type="transmembrane region" description="Helical" evidence="1">
    <location>
        <begin position="12"/>
        <end position="32"/>
    </location>
</feature>
<protein>
    <submittedName>
        <fullName evidence="2">Uncharacterized protein</fullName>
    </submittedName>
</protein>
<reference evidence="2 3" key="1">
    <citation type="submission" date="2022-11" db="EMBL/GenBank/DDBJ databases">
        <title>Acinetobacter entericus sp. nov., isolated from the gut of the plastic-eating larvae of the Coleoptera insect Zophobas atratus.</title>
        <authorList>
            <person name="Dong X."/>
            <person name="Yang Y."/>
        </authorList>
    </citation>
    <scope>NUCLEOTIDE SEQUENCE [LARGE SCALE GENOMIC DNA]</scope>
    <source>
        <strain evidence="2 3">BIT-DXN8</strain>
    </source>
</reference>
<gene>
    <name evidence="2" type="ORF">OKC24_18135</name>
</gene>
<sequence>MAKKTLEEKIKLVCWWALGLTILYFLIGAWLIGDGPKFDPTKTYNLLKDTLTLTAAFLAPVAAFVLFSDWREQHIEKLLEQESSEIYASYIDILDTWQHYRFEVEDDEVFTQSTIESREAKHFGLMDRVEKAIQITEQLQSRDIKAKEFTELALNCFKEIRNLIFELNILGSFKEKQFNPQKYNFEYTDESNSEFSSRMELNFEGMQEQMMTNFSRVYGNKSKLFAFSSNLKIQN</sequence>
<keyword evidence="3" id="KW-1185">Reference proteome</keyword>
<proteinExistence type="predicted"/>
<keyword evidence="1" id="KW-0812">Transmembrane</keyword>
<dbReference type="RefSeq" id="WP_265466127.1">
    <property type="nucleotide sequence ID" value="NZ_JAPEQW010000044.1"/>
</dbReference>
<evidence type="ECO:0000256" key="1">
    <source>
        <dbReference type="SAM" id="Phobius"/>
    </source>
</evidence>
<keyword evidence="1" id="KW-0472">Membrane</keyword>
<feature type="transmembrane region" description="Helical" evidence="1">
    <location>
        <begin position="52"/>
        <end position="70"/>
    </location>
</feature>
<dbReference type="EMBL" id="JAPEQW010000044">
    <property type="protein sequence ID" value="MCW8041049.1"/>
    <property type="molecule type" value="Genomic_DNA"/>
</dbReference>